<dbReference type="Proteomes" id="UP001162060">
    <property type="component" value="Unassembled WGS sequence"/>
</dbReference>
<gene>
    <name evidence="1" type="ORF">PM001_LOCUS23887</name>
</gene>
<dbReference type="AlphaFoldDB" id="A0AAV1UY06"/>
<reference evidence="1" key="1">
    <citation type="submission" date="2024-01" db="EMBL/GenBank/DDBJ databases">
        <authorList>
            <person name="Webb A."/>
        </authorList>
    </citation>
    <scope>NUCLEOTIDE SEQUENCE</scope>
    <source>
        <strain evidence="1">Pm1</strain>
    </source>
</reference>
<dbReference type="EMBL" id="CAKLBY020000231">
    <property type="protein sequence ID" value="CAK7938737.1"/>
    <property type="molecule type" value="Genomic_DNA"/>
</dbReference>
<protein>
    <submittedName>
        <fullName evidence="1">Uncharacterized protein</fullName>
    </submittedName>
</protein>
<comment type="caution">
    <text evidence="1">The sequence shown here is derived from an EMBL/GenBank/DDBJ whole genome shotgun (WGS) entry which is preliminary data.</text>
</comment>
<evidence type="ECO:0000313" key="1">
    <source>
        <dbReference type="EMBL" id="CAK7938737.1"/>
    </source>
</evidence>
<sequence length="146" mass="16796">MRCLGHYTHDRSARSSDSDGILPLTCDSKSESSGSRCNSGPMAEVFLFHIRYRLFQRMEALSEHVGLHRSIYKAVDEHVEERVLINRVFRDATRKVAEVLRIIMHITLTLLEPQECRAFSELGSRRLKRPLSRDFKISNDSNTFGS</sequence>
<proteinExistence type="predicted"/>
<accession>A0AAV1UY06</accession>
<evidence type="ECO:0000313" key="2">
    <source>
        <dbReference type="Proteomes" id="UP001162060"/>
    </source>
</evidence>
<organism evidence="1 2">
    <name type="scientific">Peronospora matthiolae</name>
    <dbReference type="NCBI Taxonomy" id="2874970"/>
    <lineage>
        <taxon>Eukaryota</taxon>
        <taxon>Sar</taxon>
        <taxon>Stramenopiles</taxon>
        <taxon>Oomycota</taxon>
        <taxon>Peronosporomycetes</taxon>
        <taxon>Peronosporales</taxon>
        <taxon>Peronosporaceae</taxon>
        <taxon>Peronospora</taxon>
    </lineage>
</organism>
<name>A0AAV1UY06_9STRA</name>